<evidence type="ECO:0000259" key="1">
    <source>
        <dbReference type="Pfam" id="PF12728"/>
    </source>
</evidence>
<organism evidence="2 3">
    <name type="scientific">Hyphomonas johnsonii MHS-2</name>
    <dbReference type="NCBI Taxonomy" id="1280950"/>
    <lineage>
        <taxon>Bacteria</taxon>
        <taxon>Pseudomonadati</taxon>
        <taxon>Pseudomonadota</taxon>
        <taxon>Alphaproteobacteria</taxon>
        <taxon>Hyphomonadales</taxon>
        <taxon>Hyphomonadaceae</taxon>
        <taxon>Hyphomonas</taxon>
    </lineage>
</organism>
<dbReference type="OrthoDB" id="8546410at2"/>
<dbReference type="GO" id="GO:0003677">
    <property type="term" value="F:DNA binding"/>
    <property type="evidence" value="ECO:0007669"/>
    <property type="project" value="InterPro"/>
</dbReference>
<dbReference type="eggNOG" id="ENOG5032Z4E">
    <property type="taxonomic scope" value="Bacteria"/>
</dbReference>
<keyword evidence="3" id="KW-1185">Reference proteome</keyword>
<sequence length="158" mass="17469">MARRPNWRAIRIHRSYSVDEAARALGVAKVTVRRWIASGGLPVIDDCKPTLILGAELSAFVKGKRAPRHKLRLDQCYCMRCHAPKGAALCEAELIPAKGASAMVRMLCETCAAVMHKRVSWKQVSQLSALVRLSGAQRVKHLGETTQPCVNDHCQKEV</sequence>
<protein>
    <recommendedName>
        <fullName evidence="1">Helix-turn-helix domain-containing protein</fullName>
    </recommendedName>
</protein>
<dbReference type="AlphaFoldDB" id="A0A059FND7"/>
<dbReference type="NCBIfam" id="TIGR01764">
    <property type="entry name" value="excise"/>
    <property type="match status" value="1"/>
</dbReference>
<reference evidence="2 3" key="1">
    <citation type="journal article" date="2014" name="Antonie Van Leeuwenhoek">
        <title>Hyphomonas beringensis sp. nov. and Hyphomonas chukchiensis sp. nov., isolated from surface seawater of the Bering Sea and Chukchi Sea.</title>
        <authorList>
            <person name="Li C."/>
            <person name="Lai Q."/>
            <person name="Li G."/>
            <person name="Dong C."/>
            <person name="Wang J."/>
            <person name="Liao Y."/>
            <person name="Shao Z."/>
        </authorList>
    </citation>
    <scope>NUCLEOTIDE SEQUENCE [LARGE SCALE GENOMIC DNA]</scope>
    <source>
        <strain evidence="2 3">MHS-2</strain>
    </source>
</reference>
<evidence type="ECO:0000313" key="2">
    <source>
        <dbReference type="EMBL" id="KCZ92200.1"/>
    </source>
</evidence>
<dbReference type="Proteomes" id="UP000025171">
    <property type="component" value="Unassembled WGS sequence"/>
</dbReference>
<gene>
    <name evidence="2" type="ORF">HJO_09199</name>
</gene>
<evidence type="ECO:0000313" key="3">
    <source>
        <dbReference type="Proteomes" id="UP000025171"/>
    </source>
</evidence>
<accession>A0A059FND7</accession>
<dbReference type="InterPro" id="IPR041657">
    <property type="entry name" value="HTH_17"/>
</dbReference>
<dbReference type="Pfam" id="PF12728">
    <property type="entry name" value="HTH_17"/>
    <property type="match status" value="1"/>
</dbReference>
<feature type="domain" description="Helix-turn-helix" evidence="1">
    <location>
        <begin position="16"/>
        <end position="64"/>
    </location>
</feature>
<dbReference type="InterPro" id="IPR010093">
    <property type="entry name" value="SinI_DNA-bd"/>
</dbReference>
<dbReference type="RefSeq" id="WP_051618457.1">
    <property type="nucleotide sequence ID" value="NZ_ARYK01000004.1"/>
</dbReference>
<proteinExistence type="predicted"/>
<comment type="caution">
    <text evidence="2">The sequence shown here is derived from an EMBL/GenBank/DDBJ whole genome shotgun (WGS) entry which is preliminary data.</text>
</comment>
<dbReference type="EMBL" id="ARYK01000004">
    <property type="protein sequence ID" value="KCZ92200.1"/>
    <property type="molecule type" value="Genomic_DNA"/>
</dbReference>
<name>A0A059FND7_9PROT</name>
<dbReference type="STRING" id="1280950.HJO_09199"/>